<dbReference type="InterPro" id="IPR036812">
    <property type="entry name" value="NAD(P)_OxRdtase_dom_sf"/>
</dbReference>
<reference evidence="4" key="1">
    <citation type="journal article" date="2019" name="Int. J. Syst. Evol. Microbiol.">
        <title>The Global Catalogue of Microorganisms (GCM) 10K type strain sequencing project: providing services to taxonomists for standard genome sequencing and annotation.</title>
        <authorList>
            <consortium name="The Broad Institute Genomics Platform"/>
            <consortium name="The Broad Institute Genome Sequencing Center for Infectious Disease"/>
            <person name="Wu L."/>
            <person name="Ma J."/>
        </authorList>
    </citation>
    <scope>NUCLEOTIDE SEQUENCE [LARGE SCALE GENOMIC DNA]</scope>
    <source>
        <strain evidence="4">KCTC 52366</strain>
    </source>
</reference>
<dbReference type="InterPro" id="IPR050523">
    <property type="entry name" value="AKR_Detox_Biosynth"/>
</dbReference>
<accession>A0ABV7H0H1</accession>
<proteinExistence type="predicted"/>
<keyword evidence="1" id="KW-0560">Oxidoreductase</keyword>
<feature type="domain" description="NADP-dependent oxidoreductase" evidence="2">
    <location>
        <begin position="15"/>
        <end position="340"/>
    </location>
</feature>
<comment type="caution">
    <text evidence="3">The sequence shown here is derived from an EMBL/GenBank/DDBJ whole genome shotgun (WGS) entry which is preliminary data.</text>
</comment>
<evidence type="ECO:0000259" key="2">
    <source>
        <dbReference type="Pfam" id="PF00248"/>
    </source>
</evidence>
<evidence type="ECO:0000313" key="3">
    <source>
        <dbReference type="EMBL" id="MFC3144882.1"/>
    </source>
</evidence>
<gene>
    <name evidence="3" type="ORF">ACFOGP_19325</name>
</gene>
<dbReference type="PANTHER" id="PTHR43364">
    <property type="entry name" value="NADH-SPECIFIC METHYLGLYOXAL REDUCTASE-RELATED"/>
    <property type="match status" value="1"/>
</dbReference>
<dbReference type="RefSeq" id="WP_275634447.1">
    <property type="nucleotide sequence ID" value="NZ_JARGYD010000009.1"/>
</dbReference>
<sequence length="347" mass="38339">MDRIKLGRSDLQVSRLCLGTMGWGSRNTEAEGHAQMNAAIAGGINFVDTAEVYPTYPVKAETVGRTEEIVGSWIAKTGRRDDIVLATKVAAPNQGAVRDGEGYSGDIVQRTVDGSLKRLQTDVIDLYQTHFPLRPQYHMRAQWKYNPERIDRAAIEAHMIDLMGGMQRLIEAGKIRHWGLSNETAWGLTTWVRVAEENGLPRPLTIQNEYSILHRIADTDLAEACLAEDVPQIPFSPLGMGLISGKYGPELTPEKTRRAQESTLNGRINPKVWPAIEAYIAIAKRHGMDPSAMALAWALTRHSVASPIFGASSVEHVEIALQGGELTLSDEVLEQIDEANRMHPNPF</sequence>
<dbReference type="SUPFAM" id="SSF51430">
    <property type="entry name" value="NAD(P)-linked oxidoreductase"/>
    <property type="match status" value="1"/>
</dbReference>
<organism evidence="3 4">
    <name type="scientific">Psychromarinibacter halotolerans</name>
    <dbReference type="NCBI Taxonomy" id="1775175"/>
    <lineage>
        <taxon>Bacteria</taxon>
        <taxon>Pseudomonadati</taxon>
        <taxon>Pseudomonadota</taxon>
        <taxon>Alphaproteobacteria</taxon>
        <taxon>Rhodobacterales</taxon>
        <taxon>Paracoccaceae</taxon>
        <taxon>Psychromarinibacter</taxon>
    </lineage>
</organism>
<dbReference type="Proteomes" id="UP001595632">
    <property type="component" value="Unassembled WGS sequence"/>
</dbReference>
<dbReference type="InterPro" id="IPR023210">
    <property type="entry name" value="NADP_OxRdtase_dom"/>
</dbReference>
<keyword evidence="4" id="KW-1185">Reference proteome</keyword>
<dbReference type="PANTHER" id="PTHR43364:SF4">
    <property type="entry name" value="NAD(P)-LINKED OXIDOREDUCTASE SUPERFAMILY PROTEIN"/>
    <property type="match status" value="1"/>
</dbReference>
<dbReference type="Pfam" id="PF00248">
    <property type="entry name" value="Aldo_ket_red"/>
    <property type="match status" value="1"/>
</dbReference>
<evidence type="ECO:0000313" key="4">
    <source>
        <dbReference type="Proteomes" id="UP001595632"/>
    </source>
</evidence>
<name>A0ABV7H0H1_9RHOB</name>
<protein>
    <submittedName>
        <fullName evidence="3">Aldo/keto reductase</fullName>
    </submittedName>
</protein>
<dbReference type="EMBL" id="JBHRTB010000010">
    <property type="protein sequence ID" value="MFC3144882.1"/>
    <property type="molecule type" value="Genomic_DNA"/>
</dbReference>
<dbReference type="Gene3D" id="3.20.20.100">
    <property type="entry name" value="NADP-dependent oxidoreductase domain"/>
    <property type="match status" value="1"/>
</dbReference>
<evidence type="ECO:0000256" key="1">
    <source>
        <dbReference type="ARBA" id="ARBA00023002"/>
    </source>
</evidence>